<dbReference type="GO" id="GO:0008483">
    <property type="term" value="F:transaminase activity"/>
    <property type="evidence" value="ECO:0007669"/>
    <property type="project" value="UniProtKB-KW"/>
</dbReference>
<dbReference type="GO" id="GO:0030170">
    <property type="term" value="F:pyridoxal phosphate binding"/>
    <property type="evidence" value="ECO:0007669"/>
    <property type="project" value="InterPro"/>
</dbReference>
<dbReference type="PANTHER" id="PTHR43510">
    <property type="entry name" value="AMINOTRANSFERASE FUNCTION, HYPOTHETICAL (EUROFUNG)"/>
    <property type="match status" value="1"/>
</dbReference>
<dbReference type="InterPro" id="IPR015424">
    <property type="entry name" value="PyrdxlP-dep_Trfase"/>
</dbReference>
<keyword evidence="4" id="KW-0808">Transferase</keyword>
<reference evidence="4" key="1">
    <citation type="submission" date="2016-03" db="EMBL/GenBank/DDBJ databases">
        <title>Draft genome sequence of Rosellinia necatrix.</title>
        <authorList>
            <person name="Kanematsu S."/>
        </authorList>
    </citation>
    <scope>NUCLEOTIDE SEQUENCE [LARGE SCALE GENOMIC DNA]</scope>
    <source>
        <strain evidence="4">W97</strain>
    </source>
</reference>
<dbReference type="SUPFAM" id="SSF53383">
    <property type="entry name" value="PLP-dependent transferases"/>
    <property type="match status" value="1"/>
</dbReference>
<evidence type="ECO:0000256" key="1">
    <source>
        <dbReference type="ARBA" id="ARBA00007441"/>
    </source>
</evidence>
<dbReference type="STRING" id="77044.A0A1W2TU52"/>
<dbReference type="Pfam" id="PF00155">
    <property type="entry name" value="Aminotran_1_2"/>
    <property type="match status" value="1"/>
</dbReference>
<dbReference type="AlphaFoldDB" id="A0A1W2TU52"/>
<dbReference type="InterPro" id="IPR015422">
    <property type="entry name" value="PyrdxlP-dep_Trfase_small"/>
</dbReference>
<keyword evidence="5" id="KW-1185">Reference proteome</keyword>
<evidence type="ECO:0000313" key="5">
    <source>
        <dbReference type="Proteomes" id="UP000054516"/>
    </source>
</evidence>
<organism evidence="4">
    <name type="scientific">Rosellinia necatrix</name>
    <name type="common">White root-rot fungus</name>
    <dbReference type="NCBI Taxonomy" id="77044"/>
    <lineage>
        <taxon>Eukaryota</taxon>
        <taxon>Fungi</taxon>
        <taxon>Dikarya</taxon>
        <taxon>Ascomycota</taxon>
        <taxon>Pezizomycotina</taxon>
        <taxon>Sordariomycetes</taxon>
        <taxon>Xylariomycetidae</taxon>
        <taxon>Xylariales</taxon>
        <taxon>Xylariaceae</taxon>
        <taxon>Rosellinia</taxon>
    </lineage>
</organism>
<evidence type="ECO:0000256" key="2">
    <source>
        <dbReference type="ARBA" id="ARBA00022898"/>
    </source>
</evidence>
<dbReference type="InterPro" id="IPR004838">
    <property type="entry name" value="NHTrfase_class1_PyrdxlP-BS"/>
</dbReference>
<dbReference type="EMBL" id="DF977522">
    <property type="protein sequence ID" value="GAP92130.2"/>
    <property type="molecule type" value="Genomic_DNA"/>
</dbReference>
<evidence type="ECO:0000259" key="3">
    <source>
        <dbReference type="Pfam" id="PF00155"/>
    </source>
</evidence>
<dbReference type="Gene3D" id="3.40.640.10">
    <property type="entry name" value="Type I PLP-dependent aspartate aminotransferase-like (Major domain)"/>
    <property type="match status" value="1"/>
</dbReference>
<dbReference type="CDD" id="cd00609">
    <property type="entry name" value="AAT_like"/>
    <property type="match status" value="1"/>
</dbReference>
<dbReference type="Gene3D" id="3.90.1150.10">
    <property type="entry name" value="Aspartate Aminotransferase, domain 1"/>
    <property type="match status" value="1"/>
</dbReference>
<name>A0A1W2TU52_ROSNE</name>
<dbReference type="InterPro" id="IPR015421">
    <property type="entry name" value="PyrdxlP-dep_Trfase_major"/>
</dbReference>
<proteinExistence type="inferred from homology"/>
<dbReference type="Proteomes" id="UP000054516">
    <property type="component" value="Unassembled WGS sequence"/>
</dbReference>
<sequence>MVKIPTFEVEQWMDAYENTPGVLNIAETCASSISITELANFHRDASSSTGPTPSSIVDFSRPMTYGAIRGSDELRRNIAAQYAEEAEEGNETSSPAVVPEDVIVTQGAIAANHLVFYTLVGPGDHVVCVFPTYQQLYAVPETLGAEVSLWELRAEDGYVPDVAALEKLIKSNTKMIVINNPNNPTGATTPRSVLAQIIEVARRHGLIVFSDEVYRPLFHGAVKTPPSALSLGYERVVATASMSKAWALAGIRVGWIASRDKSIIERLAVARDYTTISVSQLDDQVARFALGADVAPALLARNVALARTNLALLEAFVRDHAGVCSWVKPTAGTTAFVRFSYRDGRPVEDEAFCKDVLEKTKVMFLPGARCFGDGHSFHGYVRIGYVSSTDVLREALEKLGAYVAEHLN</sequence>
<evidence type="ECO:0000313" key="4">
    <source>
        <dbReference type="EMBL" id="GAP92130.2"/>
    </source>
</evidence>
<gene>
    <name evidence="4" type="ORF">SAMD00023353_7700550</name>
</gene>
<keyword evidence="4" id="KW-0032">Aminotransferase</keyword>
<keyword evidence="2" id="KW-0663">Pyridoxal phosphate</keyword>
<dbReference type="OrthoDB" id="7042322at2759"/>
<dbReference type="PANTHER" id="PTHR43510:SF1">
    <property type="entry name" value="AMINOTRANSFERASE FUNCTION, HYPOTHETICAL (EUROFUNG)"/>
    <property type="match status" value="1"/>
</dbReference>
<dbReference type="OMA" id="IMAARDY"/>
<protein>
    <submittedName>
        <fullName evidence="4">Putative aminotransferase class I and II</fullName>
    </submittedName>
</protein>
<comment type="similarity">
    <text evidence="1">Belongs to the class-I pyridoxal-phosphate-dependent aminotransferase family.</text>
</comment>
<dbReference type="PROSITE" id="PS00105">
    <property type="entry name" value="AA_TRANSFER_CLASS_1"/>
    <property type="match status" value="1"/>
</dbReference>
<feature type="domain" description="Aminotransferase class I/classII large" evidence="3">
    <location>
        <begin position="59"/>
        <end position="399"/>
    </location>
</feature>
<dbReference type="InterPro" id="IPR004839">
    <property type="entry name" value="Aminotransferase_I/II_large"/>
</dbReference>
<accession>A0A1W2TU52</accession>